<dbReference type="Gene3D" id="2.120.10.80">
    <property type="entry name" value="Kelch-type beta propeller"/>
    <property type="match status" value="1"/>
</dbReference>
<dbReference type="InterPro" id="IPR044832">
    <property type="entry name" value="NRP-like"/>
</dbReference>
<dbReference type="STRING" id="35608.A0A2U1M7I0"/>
<dbReference type="SMART" id="SM00612">
    <property type="entry name" value="Kelch"/>
    <property type="match status" value="2"/>
</dbReference>
<dbReference type="PANTHER" id="PTHR46034">
    <property type="match status" value="1"/>
</dbReference>
<dbReference type="Proteomes" id="UP000245207">
    <property type="component" value="Unassembled WGS sequence"/>
</dbReference>
<dbReference type="InterPro" id="IPR015915">
    <property type="entry name" value="Kelch-typ_b-propeller"/>
</dbReference>
<name>A0A2U1M7I0_ARTAN</name>
<evidence type="ECO:0000313" key="1">
    <source>
        <dbReference type="EMBL" id="PWA57187.1"/>
    </source>
</evidence>
<dbReference type="GO" id="GO:0034976">
    <property type="term" value="P:response to endoplasmic reticulum stress"/>
    <property type="evidence" value="ECO:0007669"/>
    <property type="project" value="InterPro"/>
</dbReference>
<gene>
    <name evidence="1" type="ORF">CTI12_AA411480</name>
</gene>
<dbReference type="Pfam" id="PF01344">
    <property type="entry name" value="Kelch_1"/>
    <property type="match status" value="2"/>
</dbReference>
<dbReference type="OrthoDB" id="45365at2759"/>
<evidence type="ECO:0000313" key="2">
    <source>
        <dbReference type="Proteomes" id="UP000245207"/>
    </source>
</evidence>
<dbReference type="SUPFAM" id="SSF117281">
    <property type="entry name" value="Kelch motif"/>
    <property type="match status" value="1"/>
</dbReference>
<comment type="caution">
    <text evidence="1">The sequence shown here is derived from an EMBL/GenBank/DDBJ whole genome shotgun (WGS) entry which is preliminary data.</text>
</comment>
<dbReference type="InterPro" id="IPR006652">
    <property type="entry name" value="Kelch_1"/>
</dbReference>
<reference evidence="1 2" key="1">
    <citation type="journal article" date="2018" name="Mol. Plant">
        <title>The genome of Artemisia annua provides insight into the evolution of Asteraceae family and artemisinin biosynthesis.</title>
        <authorList>
            <person name="Shen Q."/>
            <person name="Zhang L."/>
            <person name="Liao Z."/>
            <person name="Wang S."/>
            <person name="Yan T."/>
            <person name="Shi P."/>
            <person name="Liu M."/>
            <person name="Fu X."/>
            <person name="Pan Q."/>
            <person name="Wang Y."/>
            <person name="Lv Z."/>
            <person name="Lu X."/>
            <person name="Zhang F."/>
            <person name="Jiang W."/>
            <person name="Ma Y."/>
            <person name="Chen M."/>
            <person name="Hao X."/>
            <person name="Li L."/>
            <person name="Tang Y."/>
            <person name="Lv G."/>
            <person name="Zhou Y."/>
            <person name="Sun X."/>
            <person name="Brodelius P.E."/>
            <person name="Rose J.K.C."/>
            <person name="Tang K."/>
        </authorList>
    </citation>
    <scope>NUCLEOTIDE SEQUENCE [LARGE SCALE GENOMIC DNA]</scope>
    <source>
        <strain evidence="2">cv. Huhao1</strain>
        <tissue evidence="1">Leaf</tissue>
    </source>
</reference>
<dbReference type="AlphaFoldDB" id="A0A2U1M7I0"/>
<dbReference type="EMBL" id="PKPP01006236">
    <property type="protein sequence ID" value="PWA57187.1"/>
    <property type="molecule type" value="Genomic_DNA"/>
</dbReference>
<keyword evidence="2" id="KW-1185">Reference proteome</keyword>
<dbReference type="PANTHER" id="PTHR46034:SF23">
    <property type="entry name" value="DCD (DEVELOPMENT AND CELL DEATH) DOMAIN PROTEIN"/>
    <property type="match status" value="1"/>
</dbReference>
<protein>
    <submittedName>
        <fullName evidence="1">Uncharacterized protein</fullName>
    </submittedName>
</protein>
<accession>A0A2U1M7I0</accession>
<proteinExistence type="predicted"/>
<sequence length="203" mass="22690">MLNATGKNFQPWVNYYAYQRQEKAMVAELLRAQLYLPDAESDPVEVDDNLSSKSQSNLDESVYIVGGFDGSSWSSSLESYSPFKDTRSSLNSMQFVKKYASAAILNGELYHFGGEGFHTVGSFIPSKNQWVQRSPLFWKNIHVAGASVKDRLFVVGGANGRHCSSEVEYLDLDIGKWIPTCPMLSKVPLSSFSQIMLLHHSYA</sequence>
<organism evidence="1 2">
    <name type="scientific">Artemisia annua</name>
    <name type="common">Sweet wormwood</name>
    <dbReference type="NCBI Taxonomy" id="35608"/>
    <lineage>
        <taxon>Eukaryota</taxon>
        <taxon>Viridiplantae</taxon>
        <taxon>Streptophyta</taxon>
        <taxon>Embryophyta</taxon>
        <taxon>Tracheophyta</taxon>
        <taxon>Spermatophyta</taxon>
        <taxon>Magnoliopsida</taxon>
        <taxon>eudicotyledons</taxon>
        <taxon>Gunneridae</taxon>
        <taxon>Pentapetalae</taxon>
        <taxon>asterids</taxon>
        <taxon>campanulids</taxon>
        <taxon>Asterales</taxon>
        <taxon>Asteraceae</taxon>
        <taxon>Asteroideae</taxon>
        <taxon>Anthemideae</taxon>
        <taxon>Artemisiinae</taxon>
        <taxon>Artemisia</taxon>
    </lineage>
</organism>